<keyword evidence="2" id="KW-1185">Reference proteome</keyword>
<evidence type="ECO:0000313" key="2">
    <source>
        <dbReference type="Proteomes" id="UP000567293"/>
    </source>
</evidence>
<accession>A0A7V8SWE8</accession>
<gene>
    <name evidence="1" type="ORF">HRJ53_07500</name>
</gene>
<dbReference type="Proteomes" id="UP000567293">
    <property type="component" value="Unassembled WGS sequence"/>
</dbReference>
<sequence length="62" mass="7047">MQTRMFAVELVMPNKQYKQVAAVTVSGHIVHGVSQYLDIKDENGDTLVTLTWKSSVRLREVK</sequence>
<protein>
    <submittedName>
        <fullName evidence="1">Uncharacterized protein</fullName>
    </submittedName>
</protein>
<proteinExistence type="predicted"/>
<evidence type="ECO:0000313" key="1">
    <source>
        <dbReference type="EMBL" id="MBA0084823.1"/>
    </source>
</evidence>
<organism evidence="1 2">
    <name type="scientific">Candidatus Acidiferrum panamense</name>
    <dbReference type="NCBI Taxonomy" id="2741543"/>
    <lineage>
        <taxon>Bacteria</taxon>
        <taxon>Pseudomonadati</taxon>
        <taxon>Acidobacteriota</taxon>
        <taxon>Terriglobia</taxon>
        <taxon>Candidatus Acidiferrales</taxon>
        <taxon>Candidatus Acidiferrum</taxon>
    </lineage>
</organism>
<reference evidence="1" key="1">
    <citation type="submission" date="2020-06" db="EMBL/GenBank/DDBJ databases">
        <title>Legume-microbial interactions unlock mineral nutrients during tropical forest succession.</title>
        <authorList>
            <person name="Epihov D.Z."/>
        </authorList>
    </citation>
    <scope>NUCLEOTIDE SEQUENCE [LARGE SCALE GENOMIC DNA]</scope>
    <source>
        <strain evidence="1">Pan2503</strain>
    </source>
</reference>
<name>A0A7V8SWE8_9BACT</name>
<dbReference type="AlphaFoldDB" id="A0A7V8SWE8"/>
<comment type="caution">
    <text evidence="1">The sequence shown here is derived from an EMBL/GenBank/DDBJ whole genome shotgun (WGS) entry which is preliminary data.</text>
</comment>
<dbReference type="EMBL" id="JACDQQ010000729">
    <property type="protein sequence ID" value="MBA0084823.1"/>
    <property type="molecule type" value="Genomic_DNA"/>
</dbReference>